<organism evidence="1 2">
    <name type="scientific">Fulvivirga kasyanovii</name>
    <dbReference type="NCBI Taxonomy" id="396812"/>
    <lineage>
        <taxon>Bacteria</taxon>
        <taxon>Pseudomonadati</taxon>
        <taxon>Bacteroidota</taxon>
        <taxon>Cytophagia</taxon>
        <taxon>Cytophagales</taxon>
        <taxon>Fulvivirgaceae</taxon>
        <taxon>Fulvivirga</taxon>
    </lineage>
</organism>
<dbReference type="EMBL" id="SMLW01000612">
    <property type="protein sequence ID" value="MTI27102.1"/>
    <property type="molecule type" value="Genomic_DNA"/>
</dbReference>
<keyword evidence="2" id="KW-1185">Reference proteome</keyword>
<dbReference type="SUPFAM" id="SSF88659">
    <property type="entry name" value="Sigma3 and sigma4 domains of RNA polymerase sigma factors"/>
    <property type="match status" value="1"/>
</dbReference>
<dbReference type="Proteomes" id="UP000798808">
    <property type="component" value="Unassembled WGS sequence"/>
</dbReference>
<evidence type="ECO:0000313" key="1">
    <source>
        <dbReference type="EMBL" id="MTI27102.1"/>
    </source>
</evidence>
<dbReference type="InterPro" id="IPR013324">
    <property type="entry name" value="RNA_pol_sigma_r3/r4-like"/>
</dbReference>
<gene>
    <name evidence="1" type="ORF">E1163_19260</name>
</gene>
<dbReference type="RefSeq" id="WP_155174109.1">
    <property type="nucleotide sequence ID" value="NZ_BAAAFL010000012.1"/>
</dbReference>
<reference evidence="1 2" key="1">
    <citation type="submission" date="2019-02" db="EMBL/GenBank/DDBJ databases">
        <authorList>
            <person name="Goldberg S.R."/>
            <person name="Haltli B.A."/>
            <person name="Correa H."/>
            <person name="Russell K.G."/>
        </authorList>
    </citation>
    <scope>NUCLEOTIDE SEQUENCE [LARGE SCALE GENOMIC DNA]</scope>
    <source>
        <strain evidence="1 2">JCM 16186</strain>
    </source>
</reference>
<sequence>MKVTIHNKHLLKGDGQTSQFEEAIKHHQNWFEKLNALVNLNRLDAYLTEQPGGLKATFYLKQSHNQIFVEAEGKDPAALAEQLMTRLKSRYLRQLISSRKRIRLDIARDNLSQLENLKKREDRERFGFLVKQLLPAIRGFVARYLSHVNSQVTKEFTIDDLIDEIYVELYETLEDFLEKYGAKDGEVSLEKLAAEELKNLEEKFTADAEGELIMQEDLDDAFYTNGQMGNEILTNDALLDLPEEVEIEPVVNEVLAEAGETNKLAFELFWLHEMTANEIAKALRLQIETVENIIDNVTNSIVSRLKSVSHEDK</sequence>
<accession>A0ABW9RTT5</accession>
<comment type="caution">
    <text evidence="1">The sequence shown here is derived from an EMBL/GenBank/DDBJ whole genome shotgun (WGS) entry which is preliminary data.</text>
</comment>
<protein>
    <submittedName>
        <fullName evidence="1">Sigma-70 family RNA polymerase sigma factor</fullName>
    </submittedName>
</protein>
<name>A0ABW9RTT5_9BACT</name>
<evidence type="ECO:0000313" key="2">
    <source>
        <dbReference type="Proteomes" id="UP000798808"/>
    </source>
</evidence>
<proteinExistence type="predicted"/>